<keyword evidence="1" id="KW-0812">Transmembrane</keyword>
<name>A0A6N4WC33_9MYCO</name>
<dbReference type="EMBL" id="AP022620">
    <property type="protein sequence ID" value="BBZ78589.1"/>
    <property type="molecule type" value="Genomic_DNA"/>
</dbReference>
<feature type="transmembrane region" description="Helical" evidence="1">
    <location>
        <begin position="12"/>
        <end position="33"/>
    </location>
</feature>
<dbReference type="Pfam" id="PF02470">
    <property type="entry name" value="MlaD"/>
    <property type="match status" value="1"/>
</dbReference>
<protein>
    <recommendedName>
        <fullName evidence="2">Mce/MlaD domain-containing protein</fullName>
    </recommendedName>
</protein>
<dbReference type="AlphaFoldDB" id="A0A6N4WC33"/>
<keyword evidence="4" id="KW-1185">Reference proteome</keyword>
<feature type="domain" description="Mce/MlaD" evidence="2">
    <location>
        <begin position="45"/>
        <end position="121"/>
    </location>
</feature>
<organism evidence="3 4">
    <name type="scientific">Mycolicibacterium anyangense</name>
    <dbReference type="NCBI Taxonomy" id="1431246"/>
    <lineage>
        <taxon>Bacteria</taxon>
        <taxon>Bacillati</taxon>
        <taxon>Actinomycetota</taxon>
        <taxon>Actinomycetes</taxon>
        <taxon>Mycobacteriales</taxon>
        <taxon>Mycobacteriaceae</taxon>
        <taxon>Mycolicibacterium</taxon>
    </lineage>
</organism>
<evidence type="ECO:0000256" key="1">
    <source>
        <dbReference type="SAM" id="Phobius"/>
    </source>
</evidence>
<proteinExistence type="predicted"/>
<accession>A0A6N4WC33</accession>
<reference evidence="3 4" key="1">
    <citation type="journal article" date="2019" name="Emerg. Microbes Infect.">
        <title>Comprehensive subspecies identification of 175 nontuberculous mycobacteria species based on 7547 genomic profiles.</title>
        <authorList>
            <person name="Matsumoto Y."/>
            <person name="Kinjo T."/>
            <person name="Motooka D."/>
            <person name="Nabeya D."/>
            <person name="Jung N."/>
            <person name="Uechi K."/>
            <person name="Horii T."/>
            <person name="Iida T."/>
            <person name="Fujita J."/>
            <person name="Nakamura S."/>
        </authorList>
    </citation>
    <scope>NUCLEOTIDE SEQUENCE [LARGE SCALE GENOMIC DNA]</scope>
    <source>
        <strain evidence="3 4">JCM 30275</strain>
    </source>
</reference>
<keyword evidence="1" id="KW-1133">Transmembrane helix</keyword>
<dbReference type="InterPro" id="IPR003399">
    <property type="entry name" value="Mce/MlaD"/>
</dbReference>
<evidence type="ECO:0000313" key="4">
    <source>
        <dbReference type="Proteomes" id="UP000467249"/>
    </source>
</evidence>
<sequence>MLRGSDQYQERVLLGIGAGVVLVIVLALTLAVLNPFGGRPAGLYSVAITTPYVGQGVQEGTPVVLHGVKVGEVTSVKNTADGEVRLDTDLETAPTQGLTNDMDIDYRPINYFGIPGVNLIPRSGGQALHDGSQLRLVPTGNFTLAELLYQLGNVSQASLTPQLISVIDRVTRYTDGLNPLFESLVTMSRAVEAVQTEPTEEQVSRLGVALAAVPPFANELVIGLRRVQDFSFYPGQTRGPAASSAMVLAPPYLVDAQIPSLGEFTDQYFDTYWDTGLDSAQNGLFKAVGTLVGSHVDDLYPLISGLKSITDTVPVLLRPRDVAQKLAELRSRFEQLYEGNGEQRAVSVRLLLDGLPGVAAPMGIVTEATP</sequence>
<gene>
    <name evidence="3" type="ORF">MANY_39260</name>
</gene>
<dbReference type="Proteomes" id="UP000467249">
    <property type="component" value="Chromosome"/>
</dbReference>
<evidence type="ECO:0000259" key="2">
    <source>
        <dbReference type="Pfam" id="PF02470"/>
    </source>
</evidence>
<dbReference type="KEGG" id="many:MANY_39260"/>
<evidence type="ECO:0000313" key="3">
    <source>
        <dbReference type="EMBL" id="BBZ78589.1"/>
    </source>
</evidence>
<keyword evidence="1" id="KW-0472">Membrane</keyword>